<evidence type="ECO:0000313" key="2">
    <source>
        <dbReference type="EMBL" id="GCA62721.1"/>
    </source>
</evidence>
<accession>A0A391NLA9</accession>
<dbReference type="AlphaFoldDB" id="A0A391NLA9"/>
<feature type="non-terminal residue" evidence="2">
    <location>
        <position position="1"/>
    </location>
</feature>
<organism evidence="2 3">
    <name type="scientific">Kipferlia bialata</name>
    <dbReference type="NCBI Taxonomy" id="797122"/>
    <lineage>
        <taxon>Eukaryota</taxon>
        <taxon>Metamonada</taxon>
        <taxon>Carpediemonas-like organisms</taxon>
        <taxon>Kipferlia</taxon>
    </lineage>
</organism>
<protein>
    <submittedName>
        <fullName evidence="2">Uncharacterized protein</fullName>
    </submittedName>
</protein>
<feature type="region of interest" description="Disordered" evidence="1">
    <location>
        <begin position="1"/>
        <end position="27"/>
    </location>
</feature>
<dbReference type="Proteomes" id="UP000265618">
    <property type="component" value="Unassembled WGS sequence"/>
</dbReference>
<name>A0A391NLA9_9EUKA</name>
<proteinExistence type="predicted"/>
<sequence length="81" mass="9422">AALEEAVSHLEPDQESSEEEEEDENEDWCAVPGVHVNKETFEAWWEDFCERQGIVIEEEEVSLSGRDIWLLKVNKSWLGEM</sequence>
<comment type="caution">
    <text evidence="2">The sequence shown here is derived from an EMBL/GenBank/DDBJ whole genome shotgun (WGS) entry which is preliminary data.</text>
</comment>
<reference evidence="2 3" key="1">
    <citation type="journal article" date="2018" name="PLoS ONE">
        <title>The draft genome of Kipferlia bialata reveals reductive genome evolution in fornicate parasites.</title>
        <authorList>
            <person name="Tanifuji G."/>
            <person name="Takabayashi S."/>
            <person name="Kume K."/>
            <person name="Takagi M."/>
            <person name="Nakayama T."/>
            <person name="Kamikawa R."/>
            <person name="Inagaki Y."/>
            <person name="Hashimoto T."/>
        </authorList>
    </citation>
    <scope>NUCLEOTIDE SEQUENCE [LARGE SCALE GENOMIC DNA]</scope>
    <source>
        <strain evidence="2">NY0173</strain>
    </source>
</reference>
<feature type="compositionally biased region" description="Acidic residues" evidence="1">
    <location>
        <begin position="13"/>
        <end position="27"/>
    </location>
</feature>
<dbReference type="EMBL" id="BDIP01001252">
    <property type="protein sequence ID" value="GCA62721.1"/>
    <property type="molecule type" value="Genomic_DNA"/>
</dbReference>
<evidence type="ECO:0000256" key="1">
    <source>
        <dbReference type="SAM" id="MobiDB-lite"/>
    </source>
</evidence>
<evidence type="ECO:0000313" key="3">
    <source>
        <dbReference type="Proteomes" id="UP000265618"/>
    </source>
</evidence>
<gene>
    <name evidence="2" type="ORF">KIPB_005374</name>
</gene>
<feature type="compositionally biased region" description="Basic and acidic residues" evidence="1">
    <location>
        <begin position="1"/>
        <end position="12"/>
    </location>
</feature>
<keyword evidence="3" id="KW-1185">Reference proteome</keyword>